<dbReference type="GO" id="GO:0009264">
    <property type="term" value="P:deoxyribonucleotide catabolic process"/>
    <property type="evidence" value="ECO:0007669"/>
    <property type="project" value="InterPro"/>
</dbReference>
<evidence type="ECO:0000256" key="2">
    <source>
        <dbReference type="PIRSR" id="PIRSR610708-1"/>
    </source>
</evidence>
<reference evidence="3" key="1">
    <citation type="journal article" date="2020" name="mSystems">
        <title>Genome- and Community-Level Interaction Insights into Carbon Utilization and Element Cycling Functions of Hydrothermarchaeota in Hydrothermal Sediment.</title>
        <authorList>
            <person name="Zhou Z."/>
            <person name="Liu Y."/>
            <person name="Xu W."/>
            <person name="Pan J."/>
            <person name="Luo Z.H."/>
            <person name="Li M."/>
        </authorList>
    </citation>
    <scope>NUCLEOTIDE SEQUENCE [LARGE SCALE GENOMIC DNA]</scope>
    <source>
        <strain evidence="3">HyVt-633</strain>
    </source>
</reference>
<proteinExistence type="inferred from homology"/>
<dbReference type="Proteomes" id="UP000886058">
    <property type="component" value="Unassembled WGS sequence"/>
</dbReference>
<protein>
    <submittedName>
        <fullName evidence="3">5'-nucleotidase</fullName>
    </submittedName>
</protein>
<name>A0A7C5DCU2_9CHLB</name>
<gene>
    <name evidence="3" type="ORF">ENL07_00875</name>
</gene>
<evidence type="ECO:0000256" key="1">
    <source>
        <dbReference type="ARBA" id="ARBA00009589"/>
    </source>
</evidence>
<dbReference type="GO" id="GO:0008253">
    <property type="term" value="F:5'-nucleotidase activity"/>
    <property type="evidence" value="ECO:0007669"/>
    <property type="project" value="InterPro"/>
</dbReference>
<dbReference type="SUPFAM" id="SSF56784">
    <property type="entry name" value="HAD-like"/>
    <property type="match status" value="1"/>
</dbReference>
<dbReference type="InterPro" id="IPR036412">
    <property type="entry name" value="HAD-like_sf"/>
</dbReference>
<comment type="caution">
    <text evidence="3">The sequence shown here is derived from an EMBL/GenBank/DDBJ whole genome shotgun (WGS) entry which is preliminary data.</text>
</comment>
<dbReference type="AlphaFoldDB" id="A0A7C5DCU2"/>
<dbReference type="EMBL" id="DRSQ01000021">
    <property type="protein sequence ID" value="HHE31213.1"/>
    <property type="molecule type" value="Genomic_DNA"/>
</dbReference>
<sequence length="192" mass="22475">MPEQRNIVIGVDLDGVCADFYGRMRQIAAEWFERPIGELPVEVSYGLSEWGIRNKSDYDSLHRFAVTQRELFSSMEMIPGARKYLRMLSDEGYRIRIITHRLFIHYFHATAVQQTVNWLDSHGIPYWDLCFMKEKSQVGADIYVEDTPENVMSLREKGLYTICFGNSTNRHVDAPRAEAWQEVYEMARSYVM</sequence>
<evidence type="ECO:0000313" key="3">
    <source>
        <dbReference type="EMBL" id="HHE31213.1"/>
    </source>
</evidence>
<accession>A0A7C5DCU2</accession>
<comment type="similarity">
    <text evidence="1">Belongs to the 5'(3')-deoxyribonucleotidase family.</text>
</comment>
<dbReference type="InterPro" id="IPR023214">
    <property type="entry name" value="HAD_sf"/>
</dbReference>
<feature type="active site" description="Proton donor" evidence="2">
    <location>
        <position position="14"/>
    </location>
</feature>
<dbReference type="InterPro" id="IPR010708">
    <property type="entry name" value="5'(3')-deoxyribonucleotidase"/>
</dbReference>
<feature type="active site" description="Nucleophile" evidence="2">
    <location>
        <position position="12"/>
    </location>
</feature>
<dbReference type="Gene3D" id="3.40.50.1000">
    <property type="entry name" value="HAD superfamily/HAD-like"/>
    <property type="match status" value="1"/>
</dbReference>
<organism evidence="3">
    <name type="scientific">Chlorobaculum parvum</name>
    <dbReference type="NCBI Taxonomy" id="274539"/>
    <lineage>
        <taxon>Bacteria</taxon>
        <taxon>Pseudomonadati</taxon>
        <taxon>Chlorobiota</taxon>
        <taxon>Chlorobiia</taxon>
        <taxon>Chlorobiales</taxon>
        <taxon>Chlorobiaceae</taxon>
        <taxon>Chlorobaculum</taxon>
    </lineage>
</organism>
<dbReference type="Pfam" id="PF06941">
    <property type="entry name" value="NT5C"/>
    <property type="match status" value="1"/>
</dbReference>